<evidence type="ECO:0000256" key="6">
    <source>
        <dbReference type="ARBA" id="ARBA00022598"/>
    </source>
</evidence>
<dbReference type="Pfam" id="PF03483">
    <property type="entry name" value="B3_4"/>
    <property type="match status" value="1"/>
</dbReference>
<feature type="domain" description="TRNA-binding" evidence="17">
    <location>
        <begin position="39"/>
        <end position="148"/>
    </location>
</feature>
<keyword evidence="10 15" id="KW-0460">Magnesium</keyword>
<dbReference type="InterPro" id="IPR012340">
    <property type="entry name" value="NA-bd_OB-fold"/>
</dbReference>
<dbReference type="InterPro" id="IPR005146">
    <property type="entry name" value="B3/B4_tRNA-bd"/>
</dbReference>
<dbReference type="Gene3D" id="2.40.50.140">
    <property type="entry name" value="Nucleic acid-binding proteins"/>
    <property type="match status" value="1"/>
</dbReference>
<keyword evidence="13 15" id="KW-0030">Aminoacyl-tRNA synthetase</keyword>
<dbReference type="InterPro" id="IPR005121">
    <property type="entry name" value="Fdx_antiC-bd"/>
</dbReference>
<feature type="domain" description="B5" evidence="19">
    <location>
        <begin position="400"/>
        <end position="475"/>
    </location>
</feature>
<evidence type="ECO:0000259" key="17">
    <source>
        <dbReference type="PROSITE" id="PS50886"/>
    </source>
</evidence>
<dbReference type="GO" id="GO:0000049">
    <property type="term" value="F:tRNA binding"/>
    <property type="evidence" value="ECO:0007669"/>
    <property type="project" value="UniProtKB-UniRule"/>
</dbReference>
<dbReference type="GO" id="GO:0004826">
    <property type="term" value="F:phenylalanine-tRNA ligase activity"/>
    <property type="evidence" value="ECO:0007669"/>
    <property type="project" value="UniProtKB-UniRule"/>
</dbReference>
<comment type="subcellular location">
    <subcellularLocation>
        <location evidence="1 15">Cytoplasm</location>
    </subcellularLocation>
</comment>
<dbReference type="GO" id="GO:0009328">
    <property type="term" value="C:phenylalanine-tRNA ligase complex"/>
    <property type="evidence" value="ECO:0007669"/>
    <property type="project" value="TreeGrafter"/>
</dbReference>
<dbReference type="SUPFAM" id="SSF55681">
    <property type="entry name" value="Class II aaRS and biotin synthetases"/>
    <property type="match status" value="1"/>
</dbReference>
<dbReference type="InterPro" id="IPR045060">
    <property type="entry name" value="Phe-tRNA-ligase_IIc_bsu"/>
</dbReference>
<evidence type="ECO:0000256" key="3">
    <source>
        <dbReference type="ARBA" id="ARBA00011209"/>
    </source>
</evidence>
<evidence type="ECO:0000256" key="7">
    <source>
        <dbReference type="ARBA" id="ARBA00022723"/>
    </source>
</evidence>
<dbReference type="Gene3D" id="3.30.56.10">
    <property type="match status" value="2"/>
</dbReference>
<dbReference type="NCBIfam" id="TIGR00472">
    <property type="entry name" value="pheT_bact"/>
    <property type="match status" value="1"/>
</dbReference>
<dbReference type="Gene3D" id="3.30.70.380">
    <property type="entry name" value="Ferrodoxin-fold anticodon-binding domain"/>
    <property type="match status" value="1"/>
</dbReference>
<comment type="caution">
    <text evidence="20">The sequence shown here is derived from an EMBL/GenBank/DDBJ whole genome shotgun (WGS) entry which is preliminary data.</text>
</comment>
<dbReference type="SUPFAM" id="SSF54991">
    <property type="entry name" value="Anticodon-binding domain of PheRS"/>
    <property type="match status" value="1"/>
</dbReference>
<dbReference type="GO" id="GO:0005524">
    <property type="term" value="F:ATP binding"/>
    <property type="evidence" value="ECO:0007669"/>
    <property type="project" value="UniProtKB-UniRule"/>
</dbReference>
<dbReference type="SMART" id="SM00896">
    <property type="entry name" value="FDX-ACB"/>
    <property type="match status" value="1"/>
</dbReference>
<keyword evidence="7 15" id="KW-0479">Metal-binding</keyword>
<evidence type="ECO:0000256" key="9">
    <source>
        <dbReference type="ARBA" id="ARBA00022840"/>
    </source>
</evidence>
<evidence type="ECO:0000256" key="12">
    <source>
        <dbReference type="ARBA" id="ARBA00022917"/>
    </source>
</evidence>
<feature type="binding site" evidence="15">
    <location>
        <position position="459"/>
    </location>
    <ligand>
        <name>Mg(2+)</name>
        <dbReference type="ChEBI" id="CHEBI:18420"/>
        <note>shared with alpha subunit</note>
    </ligand>
</feature>
<keyword evidence="9 15" id="KW-0067">ATP-binding</keyword>
<protein>
    <recommendedName>
        <fullName evidence="15">Phenylalanine--tRNA ligase beta subunit</fullName>
        <ecNumber evidence="15">6.1.1.20</ecNumber>
    </recommendedName>
    <alternativeName>
        <fullName evidence="15">Phenylalanyl-tRNA synthetase beta subunit</fullName>
        <shortName evidence="15">PheRS</shortName>
    </alternativeName>
</protein>
<evidence type="ECO:0000259" key="19">
    <source>
        <dbReference type="PROSITE" id="PS51483"/>
    </source>
</evidence>
<sequence>MQFSEQRLRRIVSPNVSTAELAHQLTMAGLEVDAIEPMAPAFTGVVVGRVLSTEPHPDADKLRVARVDIGQAEPLQIVCGAANVRADIRVPVATIGAILPGDFRIKAAKLRGVASSGMLCAEQELGMAESSDGLWELAPDAPIGADIRAYLALDDQLITLGLTPNRGDCLSLRGLAREAAAVFGLSSTLALPATIAATGDAKRTMAIDEPAACPRYVGRVIRGLQQVASPAWLVDGLRRYGVRSVSPLVDITQWVMLELGQPMHAFDDQRLQGAVRVRRAHADESLTLLDGQALSLRDATLVIADDSGAIALAGVMGGQRTAVSDATVDVFLEAAHFDPLALAGEARRYGLHTDASHRFERGVDAELPRHAIELASALIVEILGGELGPVVEMLSDRHLPTRQAIVLRRARISRVLGFDIQDTHVEQSLELLGMHVSAADAGWLVTPPSHRFDIGIEVDLIEELARLIGYNNLPVAPAQAAITLTPRSESAQSLRRLKRALVDLGYQEAITFSFTEASVQQAFTPELTPLTLANPLSQELASMRTSLLPGLLMAVRHNLSRQQARVRLFEAGMRFLPEADGLQQEPMLSGVMAGTALPMLWSNTKSSVDFYDLKGNIEHLLSVARVATLQIVAAQRTGFHPGQCAELRDGSRCLGVFGALHPSTLAAFDIDTPVFAFELSQSLFALGDLPRFSPLSRFPQMQRDLALVVPESLRADAIKRCIEASAGDSLQRIDLFDVYRGVGVSEDAYSLAITLTWQHAERTLLDAEVQGSVDAILMALAALSVHLR</sequence>
<feature type="binding site" evidence="15">
    <location>
        <position position="453"/>
    </location>
    <ligand>
        <name>Mg(2+)</name>
        <dbReference type="ChEBI" id="CHEBI:18420"/>
        <note>shared with alpha subunit</note>
    </ligand>
</feature>
<dbReference type="InterPro" id="IPR033714">
    <property type="entry name" value="tRNA_bind_bactPheRS"/>
</dbReference>
<dbReference type="InterPro" id="IPR002547">
    <property type="entry name" value="tRNA-bd_dom"/>
</dbReference>
<dbReference type="OrthoDB" id="9805455at2"/>
<dbReference type="Proteomes" id="UP000256774">
    <property type="component" value="Unassembled WGS sequence"/>
</dbReference>
<evidence type="ECO:0000256" key="1">
    <source>
        <dbReference type="ARBA" id="ARBA00004496"/>
    </source>
</evidence>
<feature type="binding site" evidence="15">
    <location>
        <position position="463"/>
    </location>
    <ligand>
        <name>Mg(2+)</name>
        <dbReference type="ChEBI" id="CHEBI:18420"/>
        <note>shared with alpha subunit</note>
    </ligand>
</feature>
<dbReference type="FunFam" id="3.30.930.10:FF:000022">
    <property type="entry name" value="Phenylalanine--tRNA ligase beta subunit"/>
    <property type="match status" value="1"/>
</dbReference>
<dbReference type="PROSITE" id="PS51483">
    <property type="entry name" value="B5"/>
    <property type="match status" value="1"/>
</dbReference>
<evidence type="ECO:0000313" key="21">
    <source>
        <dbReference type="Proteomes" id="UP000256774"/>
    </source>
</evidence>
<evidence type="ECO:0000256" key="11">
    <source>
        <dbReference type="ARBA" id="ARBA00022884"/>
    </source>
</evidence>
<evidence type="ECO:0000256" key="14">
    <source>
        <dbReference type="ARBA" id="ARBA00049255"/>
    </source>
</evidence>
<keyword evidence="6 15" id="KW-0436">Ligase</keyword>
<dbReference type="PROSITE" id="PS51447">
    <property type="entry name" value="FDX_ACB"/>
    <property type="match status" value="1"/>
</dbReference>
<dbReference type="SUPFAM" id="SSF50249">
    <property type="entry name" value="Nucleic acid-binding proteins"/>
    <property type="match status" value="1"/>
</dbReference>
<feature type="domain" description="FDX-ACB" evidence="18">
    <location>
        <begin position="696"/>
        <end position="788"/>
    </location>
</feature>
<dbReference type="Pfam" id="PF03147">
    <property type="entry name" value="FDX-ACB"/>
    <property type="match status" value="1"/>
</dbReference>
<feature type="binding site" evidence="15">
    <location>
        <position position="462"/>
    </location>
    <ligand>
        <name>Mg(2+)</name>
        <dbReference type="ChEBI" id="CHEBI:18420"/>
        <note>shared with alpha subunit</note>
    </ligand>
</feature>
<dbReference type="Gene3D" id="3.30.930.10">
    <property type="entry name" value="Bira Bifunctional Protein, Domain 2"/>
    <property type="match status" value="1"/>
</dbReference>
<evidence type="ECO:0000313" key="20">
    <source>
        <dbReference type="EMBL" id="REH36805.1"/>
    </source>
</evidence>
<dbReference type="PANTHER" id="PTHR10947">
    <property type="entry name" value="PHENYLALANYL-TRNA SYNTHETASE BETA CHAIN AND LEUCINE-RICH REPEAT-CONTAINING PROTEIN 47"/>
    <property type="match status" value="1"/>
</dbReference>
<dbReference type="SUPFAM" id="SSF56037">
    <property type="entry name" value="PheT/TilS domain"/>
    <property type="match status" value="1"/>
</dbReference>
<keyword evidence="12 15" id="KW-0648">Protein biosynthesis</keyword>
<proteinExistence type="inferred from homology"/>
<organism evidence="20 21">
    <name type="scientific">Paraperlucidibaca baekdonensis</name>
    <dbReference type="NCBI Taxonomy" id="748120"/>
    <lineage>
        <taxon>Bacteria</taxon>
        <taxon>Pseudomonadati</taxon>
        <taxon>Pseudomonadota</taxon>
        <taxon>Gammaproteobacteria</taxon>
        <taxon>Moraxellales</taxon>
        <taxon>Moraxellaceae</taxon>
        <taxon>Paraperlucidibaca</taxon>
    </lineage>
</organism>
<dbReference type="FunFam" id="3.30.56.10:FF:000002">
    <property type="entry name" value="Phenylalanine--tRNA ligase beta subunit"/>
    <property type="match status" value="1"/>
</dbReference>
<dbReference type="GO" id="GO:0006432">
    <property type="term" value="P:phenylalanyl-tRNA aminoacylation"/>
    <property type="evidence" value="ECO:0007669"/>
    <property type="project" value="UniProtKB-UniRule"/>
</dbReference>
<dbReference type="SMART" id="SM00874">
    <property type="entry name" value="B5"/>
    <property type="match status" value="1"/>
</dbReference>
<evidence type="ECO:0000259" key="18">
    <source>
        <dbReference type="PROSITE" id="PS51447"/>
    </source>
</evidence>
<dbReference type="RefSeq" id="WP_116208755.1">
    <property type="nucleotide sequence ID" value="NZ_QUNR01000004.1"/>
</dbReference>
<dbReference type="Pfam" id="PF17759">
    <property type="entry name" value="tRNA_synthFbeta"/>
    <property type="match status" value="1"/>
</dbReference>
<evidence type="ECO:0000256" key="13">
    <source>
        <dbReference type="ARBA" id="ARBA00023146"/>
    </source>
</evidence>
<keyword evidence="4 15" id="KW-0963">Cytoplasm</keyword>
<evidence type="ECO:0000256" key="5">
    <source>
        <dbReference type="ARBA" id="ARBA00022555"/>
    </source>
</evidence>
<dbReference type="AlphaFoldDB" id="A0A3E0H3H1"/>
<dbReference type="Pfam" id="PF03484">
    <property type="entry name" value="B5"/>
    <property type="match status" value="1"/>
</dbReference>
<dbReference type="Pfam" id="PF01588">
    <property type="entry name" value="tRNA_bind"/>
    <property type="match status" value="1"/>
</dbReference>
<keyword evidence="11 16" id="KW-0694">RNA-binding</keyword>
<dbReference type="Gene3D" id="3.50.40.10">
    <property type="entry name" value="Phenylalanyl-trna Synthetase, Chain B, domain 3"/>
    <property type="match status" value="1"/>
</dbReference>
<dbReference type="SUPFAM" id="SSF46955">
    <property type="entry name" value="Putative DNA-binding domain"/>
    <property type="match status" value="1"/>
</dbReference>
<dbReference type="InterPro" id="IPR020825">
    <property type="entry name" value="Phe-tRNA_synthase-like_B3/B4"/>
</dbReference>
<dbReference type="EMBL" id="QUNR01000004">
    <property type="protein sequence ID" value="REH36805.1"/>
    <property type="molecule type" value="Genomic_DNA"/>
</dbReference>
<evidence type="ECO:0000256" key="16">
    <source>
        <dbReference type="PROSITE-ProRule" id="PRU00209"/>
    </source>
</evidence>
<dbReference type="EC" id="6.1.1.20" evidence="15"/>
<evidence type="ECO:0000256" key="8">
    <source>
        <dbReference type="ARBA" id="ARBA00022741"/>
    </source>
</evidence>
<keyword evidence="21" id="KW-1185">Reference proteome</keyword>
<gene>
    <name evidence="15" type="primary">pheT</name>
    <name evidence="20" type="ORF">DFR26_1942</name>
</gene>
<dbReference type="InterPro" id="IPR009061">
    <property type="entry name" value="DNA-bd_dom_put_sf"/>
</dbReference>
<comment type="catalytic activity">
    <reaction evidence="14 15">
        <text>tRNA(Phe) + L-phenylalanine + ATP = L-phenylalanyl-tRNA(Phe) + AMP + diphosphate + H(+)</text>
        <dbReference type="Rhea" id="RHEA:19413"/>
        <dbReference type="Rhea" id="RHEA-COMP:9668"/>
        <dbReference type="Rhea" id="RHEA-COMP:9699"/>
        <dbReference type="ChEBI" id="CHEBI:15378"/>
        <dbReference type="ChEBI" id="CHEBI:30616"/>
        <dbReference type="ChEBI" id="CHEBI:33019"/>
        <dbReference type="ChEBI" id="CHEBI:58095"/>
        <dbReference type="ChEBI" id="CHEBI:78442"/>
        <dbReference type="ChEBI" id="CHEBI:78531"/>
        <dbReference type="ChEBI" id="CHEBI:456215"/>
        <dbReference type="EC" id="6.1.1.20"/>
    </reaction>
</comment>
<dbReference type="CDD" id="cd02796">
    <property type="entry name" value="tRNA_bind_bactPheRS"/>
    <property type="match status" value="1"/>
</dbReference>
<keyword evidence="8 15" id="KW-0547">Nucleotide-binding</keyword>
<dbReference type="GO" id="GO:0000287">
    <property type="term" value="F:magnesium ion binding"/>
    <property type="evidence" value="ECO:0007669"/>
    <property type="project" value="UniProtKB-UniRule"/>
</dbReference>
<dbReference type="InterPro" id="IPR041616">
    <property type="entry name" value="PheRS_beta_core"/>
</dbReference>
<dbReference type="InterPro" id="IPR045864">
    <property type="entry name" value="aa-tRNA-synth_II/BPL/LPL"/>
</dbReference>
<dbReference type="InterPro" id="IPR005147">
    <property type="entry name" value="tRNA_synthase_B5-dom"/>
</dbReference>
<reference evidence="20 21" key="1">
    <citation type="submission" date="2018-08" db="EMBL/GenBank/DDBJ databases">
        <title>Genomic Encyclopedia of Type Strains, Phase IV (KMG-IV): sequencing the most valuable type-strain genomes for metagenomic binning, comparative biology and taxonomic classification.</title>
        <authorList>
            <person name="Goeker M."/>
        </authorList>
    </citation>
    <scope>NUCLEOTIDE SEQUENCE [LARGE SCALE GENOMIC DNA]</scope>
    <source>
        <strain evidence="20 21">DSM 26022</strain>
    </source>
</reference>
<evidence type="ECO:0000256" key="4">
    <source>
        <dbReference type="ARBA" id="ARBA00022490"/>
    </source>
</evidence>
<dbReference type="CDD" id="cd00769">
    <property type="entry name" value="PheRS_beta_core"/>
    <property type="match status" value="1"/>
</dbReference>
<dbReference type="FunFam" id="3.50.40.10:FF:000001">
    <property type="entry name" value="Phenylalanine--tRNA ligase beta subunit"/>
    <property type="match status" value="1"/>
</dbReference>
<comment type="subunit">
    <text evidence="3 15">Tetramer of two alpha and two beta subunits.</text>
</comment>
<dbReference type="HAMAP" id="MF_00283">
    <property type="entry name" value="Phe_tRNA_synth_beta1"/>
    <property type="match status" value="1"/>
</dbReference>
<comment type="cofactor">
    <cofactor evidence="15">
        <name>Mg(2+)</name>
        <dbReference type="ChEBI" id="CHEBI:18420"/>
    </cofactor>
    <text evidence="15">Binds 2 magnesium ions per tetramer.</text>
</comment>
<dbReference type="PANTHER" id="PTHR10947:SF0">
    <property type="entry name" value="PHENYLALANINE--TRNA LIGASE BETA SUBUNIT"/>
    <property type="match status" value="1"/>
</dbReference>
<dbReference type="SMART" id="SM00873">
    <property type="entry name" value="B3_4"/>
    <property type="match status" value="1"/>
</dbReference>
<dbReference type="PROSITE" id="PS50886">
    <property type="entry name" value="TRBD"/>
    <property type="match status" value="1"/>
</dbReference>
<accession>A0A3E0H3H1</accession>
<dbReference type="InterPro" id="IPR036690">
    <property type="entry name" value="Fdx_antiC-bd_sf"/>
</dbReference>
<comment type="similarity">
    <text evidence="2 15">Belongs to the phenylalanyl-tRNA synthetase beta subunit family. Type 1 subfamily.</text>
</comment>
<evidence type="ECO:0000256" key="10">
    <source>
        <dbReference type="ARBA" id="ARBA00022842"/>
    </source>
</evidence>
<name>A0A3E0H3H1_9GAMM</name>
<dbReference type="FunFam" id="2.40.50.140:FF:000045">
    <property type="entry name" value="Phenylalanine--tRNA ligase beta subunit"/>
    <property type="match status" value="1"/>
</dbReference>
<keyword evidence="5 16" id="KW-0820">tRNA-binding</keyword>
<dbReference type="NCBIfam" id="NF045760">
    <property type="entry name" value="YtpR"/>
    <property type="match status" value="1"/>
</dbReference>
<evidence type="ECO:0000256" key="15">
    <source>
        <dbReference type="HAMAP-Rule" id="MF_00283"/>
    </source>
</evidence>
<evidence type="ECO:0000256" key="2">
    <source>
        <dbReference type="ARBA" id="ARBA00008653"/>
    </source>
</evidence>
<dbReference type="InterPro" id="IPR004532">
    <property type="entry name" value="Phe-tRNA-ligase_IIc_bsu_bact"/>
</dbReference>